<dbReference type="Proteomes" id="UP000007148">
    <property type="component" value="Unassembled WGS sequence"/>
</dbReference>
<feature type="domain" description="Squalene cyclase N-terminal" evidence="9">
    <location>
        <begin position="84"/>
        <end position="334"/>
    </location>
</feature>
<dbReference type="OMA" id="CWARQTI"/>
<keyword evidence="11" id="KW-1185">Reference proteome</keyword>
<dbReference type="eggNOG" id="KOG0497">
    <property type="taxonomic scope" value="Eukaryota"/>
</dbReference>
<dbReference type="Pfam" id="PF13243">
    <property type="entry name" value="SQHop_cyclase_C"/>
    <property type="match status" value="1"/>
</dbReference>
<dbReference type="InterPro" id="IPR018333">
    <property type="entry name" value="Squalene_cyclase"/>
</dbReference>
<dbReference type="SFLD" id="SFLDG01016">
    <property type="entry name" value="Prenyltransferase_Like_2"/>
    <property type="match status" value="1"/>
</dbReference>
<sequence>MYTQPIPHDWHGQYPLTDLSRWKLEDFEDGLGDHNWTYVPKGQKGYKQRLLEKYWIGEKYQAPKLPKARTPLDAAKNGYTFYKNLQAPDGHWPGEYSGPHFLLPGYVIGSYVTKAPIKEEERVEMIRWLFNYAHKDDGGWGIHVEGKSTVFGTALNYVTLRLLGVDAEHPVMVRARATLHKLGGARGVPAWGKFWLSILNVYDWEGNNPIPPELWLLPEWLFVHPHRWWIHTRNVYIPMSFLFGVRYKAEENDLILSLRQELYTENYYSIDWPAQRNHIAPGDIYAPHTFALNGLFAILGVYEGCALPPLRRAGLDFVYNLVVKEDENTDYQDLGPVNKMMNLIVRHYVDGPDSHAFKEHVKRRLDFLWLGPQGMMMCGTNGSQLWDISFISQALAKTGLGDLPENHESMMAALNWLDRTQMQSNPIHFHTAYRQATKGAWPFSTKTQGYTVSDCAAEGLKAVLFLQENMPEEKRPIKERRLCDTVDILLDMQNPTGGWASYERRRGPMLLEKINPSEVFGDIMVDCDYPECTTSVITALSIFRKHYPHYRPKEIETATKNAIKYIHDAQDSCGAWLGRWGICFTYATMFALESLSLVGETYENSTAVRRACDFIISKQRADGGWGESWETCEQLKWIEHESSQVVQTAWAGLALMYAKYPHRGPLEKAAQLIMSRQLPDGSWAQEAIEGVFNKTVAIGYPNFKFRSLFGCSVVPTNTCRSFLEWVYM</sequence>
<dbReference type="OrthoDB" id="21502at2759"/>
<keyword evidence="3" id="KW-0677">Repeat</keyword>
<keyword evidence="5" id="KW-0443">Lipid metabolism</keyword>
<dbReference type="InterPro" id="IPR032697">
    <property type="entry name" value="SQ_cyclase_N"/>
</dbReference>
<evidence type="ECO:0000256" key="2">
    <source>
        <dbReference type="ARBA" id="ARBA00022516"/>
    </source>
</evidence>
<dbReference type="Gene3D" id="6.20.120.20">
    <property type="match status" value="1"/>
</dbReference>
<dbReference type="Pfam" id="PF13249">
    <property type="entry name" value="SQHop_cyclase_N"/>
    <property type="match status" value="1"/>
</dbReference>
<feature type="domain" description="Squalene cyclase C-terminal" evidence="8">
    <location>
        <begin position="383"/>
        <end position="703"/>
    </location>
</feature>
<accession>G4T5X1</accession>
<dbReference type="GO" id="GO:0006696">
    <property type="term" value="P:ergosterol biosynthetic process"/>
    <property type="evidence" value="ECO:0007669"/>
    <property type="project" value="TreeGrafter"/>
</dbReference>
<proteinExistence type="inferred from homology"/>
<dbReference type="GO" id="GO:0000250">
    <property type="term" value="F:lanosterol synthase activity"/>
    <property type="evidence" value="ECO:0007669"/>
    <property type="project" value="TreeGrafter"/>
</dbReference>
<evidence type="ECO:0000256" key="5">
    <source>
        <dbReference type="ARBA" id="ARBA00023098"/>
    </source>
</evidence>
<keyword evidence="6 7" id="KW-0413">Isomerase</keyword>
<dbReference type="EC" id="5.4.99.-" evidence="7"/>
<dbReference type="AlphaFoldDB" id="G4T5X1"/>
<evidence type="ECO:0000256" key="6">
    <source>
        <dbReference type="ARBA" id="ARBA00023235"/>
    </source>
</evidence>
<dbReference type="GO" id="GO:0016104">
    <property type="term" value="P:triterpenoid biosynthetic process"/>
    <property type="evidence" value="ECO:0007669"/>
    <property type="project" value="InterPro"/>
</dbReference>
<protein>
    <recommendedName>
        <fullName evidence="7">Terpene cyclase/mutase family member</fullName>
        <ecNumber evidence="7">5.4.99.-</ecNumber>
    </recommendedName>
</protein>
<dbReference type="CDD" id="cd02892">
    <property type="entry name" value="SQCY_1"/>
    <property type="match status" value="1"/>
</dbReference>
<keyword evidence="4" id="KW-0752">Steroid biosynthesis</keyword>
<comment type="similarity">
    <text evidence="1 7">Belongs to the terpene cyclase/mutase family.</text>
</comment>
<dbReference type="FunFam" id="1.50.10.20:FF:000002">
    <property type="entry name" value="Terpene cyclase/mutase family member"/>
    <property type="match status" value="1"/>
</dbReference>
<dbReference type="InterPro" id="IPR008930">
    <property type="entry name" value="Terpenoid_cyclase/PrenylTrfase"/>
</dbReference>
<evidence type="ECO:0000256" key="7">
    <source>
        <dbReference type="RuleBase" id="RU362003"/>
    </source>
</evidence>
<evidence type="ECO:0000256" key="4">
    <source>
        <dbReference type="ARBA" id="ARBA00022955"/>
    </source>
</evidence>
<name>G4T5X1_SERID</name>
<organism evidence="10 11">
    <name type="scientific">Serendipita indica (strain DSM 11827)</name>
    <name type="common">Root endophyte fungus</name>
    <name type="synonym">Piriformospora indica</name>
    <dbReference type="NCBI Taxonomy" id="1109443"/>
    <lineage>
        <taxon>Eukaryota</taxon>
        <taxon>Fungi</taxon>
        <taxon>Dikarya</taxon>
        <taxon>Basidiomycota</taxon>
        <taxon>Agaricomycotina</taxon>
        <taxon>Agaricomycetes</taxon>
        <taxon>Sebacinales</taxon>
        <taxon>Serendipitaceae</taxon>
        <taxon>Serendipita</taxon>
    </lineage>
</organism>
<evidence type="ECO:0000256" key="3">
    <source>
        <dbReference type="ARBA" id="ARBA00022737"/>
    </source>
</evidence>
<dbReference type="Gene3D" id="1.50.10.20">
    <property type="match status" value="2"/>
</dbReference>
<evidence type="ECO:0000313" key="11">
    <source>
        <dbReference type="Proteomes" id="UP000007148"/>
    </source>
</evidence>
<evidence type="ECO:0000259" key="9">
    <source>
        <dbReference type="Pfam" id="PF13249"/>
    </source>
</evidence>
<gene>
    <name evidence="10" type="ORF">PIIN_00403</name>
</gene>
<dbReference type="NCBIfam" id="TIGR01787">
    <property type="entry name" value="squalene_cyclas"/>
    <property type="match status" value="1"/>
</dbReference>
<dbReference type="PANTHER" id="PTHR11764">
    <property type="entry name" value="TERPENE CYCLASE/MUTASE FAMILY MEMBER"/>
    <property type="match status" value="1"/>
</dbReference>
<reference evidence="10 11" key="1">
    <citation type="journal article" date="2011" name="PLoS Pathog.">
        <title>Endophytic Life Strategies Decoded by Genome and Transcriptome Analyses of the Mutualistic Root Symbiont Piriformospora indica.</title>
        <authorList>
            <person name="Zuccaro A."/>
            <person name="Lahrmann U."/>
            <person name="Guldener U."/>
            <person name="Langen G."/>
            <person name="Pfiffi S."/>
            <person name="Biedenkopf D."/>
            <person name="Wong P."/>
            <person name="Samans B."/>
            <person name="Grimm C."/>
            <person name="Basiewicz M."/>
            <person name="Murat C."/>
            <person name="Martin F."/>
            <person name="Kogel K.H."/>
        </authorList>
    </citation>
    <scope>NUCLEOTIDE SEQUENCE [LARGE SCALE GENOMIC DNA]</scope>
    <source>
        <strain evidence="10 11">DSM 11827</strain>
    </source>
</reference>
<dbReference type="InterPro" id="IPR032696">
    <property type="entry name" value="SQ_cyclase_C"/>
</dbReference>
<dbReference type="InParanoid" id="G4T5X1"/>
<evidence type="ECO:0000259" key="8">
    <source>
        <dbReference type="Pfam" id="PF13243"/>
    </source>
</evidence>
<dbReference type="FunCoup" id="G4T5X1">
    <property type="interactions" value="83"/>
</dbReference>
<evidence type="ECO:0000313" key="10">
    <source>
        <dbReference type="EMBL" id="CCA66722.1"/>
    </source>
</evidence>
<dbReference type="SUPFAM" id="SSF48239">
    <property type="entry name" value="Terpenoid cyclases/Protein prenyltransferases"/>
    <property type="match status" value="2"/>
</dbReference>
<dbReference type="STRING" id="1109443.G4T5X1"/>
<dbReference type="EMBL" id="CAFZ01000005">
    <property type="protein sequence ID" value="CCA66722.1"/>
    <property type="molecule type" value="Genomic_DNA"/>
</dbReference>
<comment type="caution">
    <text evidence="10">The sequence shown here is derived from an EMBL/GenBank/DDBJ whole genome shotgun (WGS) entry which is preliminary data.</text>
</comment>
<dbReference type="PANTHER" id="PTHR11764:SF20">
    <property type="entry name" value="LANOSTEROL SYNTHASE"/>
    <property type="match status" value="1"/>
</dbReference>
<dbReference type="HOGENOM" id="CLU_009074_2_1_1"/>
<dbReference type="FunFam" id="1.50.10.20:FF:000003">
    <property type="entry name" value="Terpene cyclase/mutase family member"/>
    <property type="match status" value="1"/>
</dbReference>
<evidence type="ECO:0000256" key="1">
    <source>
        <dbReference type="ARBA" id="ARBA00009755"/>
    </source>
</evidence>
<dbReference type="GO" id="GO:0005811">
    <property type="term" value="C:lipid droplet"/>
    <property type="evidence" value="ECO:0007669"/>
    <property type="project" value="InterPro"/>
</dbReference>
<keyword evidence="2" id="KW-0444">Lipid biosynthesis</keyword>